<dbReference type="Pfam" id="PF02776">
    <property type="entry name" value="TPP_enzyme_N"/>
    <property type="match status" value="1"/>
</dbReference>
<feature type="binding site" evidence="12">
    <location>
        <position position="528"/>
    </location>
    <ligand>
        <name>Mg(2+)</name>
        <dbReference type="ChEBI" id="CHEBI:18420"/>
    </ligand>
</feature>
<keyword evidence="10" id="KW-0456">Lyase</keyword>
<dbReference type="EC" id="4.1.1.1" evidence="4"/>
<dbReference type="PIRSF" id="PIRSF036565">
    <property type="entry name" value="Pyruvt_ip_decrb"/>
    <property type="match status" value="1"/>
</dbReference>
<keyword evidence="18" id="KW-1185">Reference proteome</keyword>
<dbReference type="InterPro" id="IPR029061">
    <property type="entry name" value="THDP-binding"/>
</dbReference>
<dbReference type="InterPro" id="IPR047213">
    <property type="entry name" value="TPP_PYR_PDC_IPDC-like"/>
</dbReference>
<dbReference type="Gene3D" id="3.40.50.970">
    <property type="match status" value="2"/>
</dbReference>
<dbReference type="InterPro" id="IPR012110">
    <property type="entry name" value="PDC/IPDC-like"/>
</dbReference>
<comment type="similarity">
    <text evidence="3 13">Belongs to the TPP enzyme family.</text>
</comment>
<gene>
    <name evidence="17" type="ORF">L207DRAFT_433716</name>
</gene>
<dbReference type="GO" id="GO:0030976">
    <property type="term" value="F:thiamine pyrophosphate binding"/>
    <property type="evidence" value="ECO:0007669"/>
    <property type="project" value="InterPro"/>
</dbReference>
<dbReference type="STRING" id="1149755.A0A2J6REF6"/>
<keyword evidence="7" id="KW-0210">Decarboxylase</keyword>
<dbReference type="PANTHER" id="PTHR43452:SF3">
    <property type="entry name" value="TRANSAMINATED AMINO ACID DECARBOXYLASE"/>
    <property type="match status" value="1"/>
</dbReference>
<comment type="cofactor">
    <cofactor evidence="2">
        <name>thiamine diphosphate</name>
        <dbReference type="ChEBI" id="CHEBI:58937"/>
    </cofactor>
</comment>
<dbReference type="PANTHER" id="PTHR43452">
    <property type="entry name" value="PYRUVATE DECARBOXYLASE"/>
    <property type="match status" value="1"/>
</dbReference>
<keyword evidence="8 12" id="KW-0460">Magnesium</keyword>
<dbReference type="Proteomes" id="UP000235786">
    <property type="component" value="Unassembled WGS sequence"/>
</dbReference>
<feature type="binding site" evidence="11">
    <location>
        <position position="71"/>
    </location>
    <ligand>
        <name>pyruvate</name>
        <dbReference type="ChEBI" id="CHEBI:15361"/>
        <label>1</label>
        <note>substrate; ligand shared between two neighboring subunits</note>
    </ligand>
</feature>
<evidence type="ECO:0000259" key="15">
    <source>
        <dbReference type="Pfam" id="PF02775"/>
    </source>
</evidence>
<evidence type="ECO:0000256" key="5">
    <source>
        <dbReference type="ARBA" id="ARBA00014422"/>
    </source>
</evidence>
<dbReference type="Pfam" id="PF02775">
    <property type="entry name" value="TPP_enzyme_C"/>
    <property type="match status" value="1"/>
</dbReference>
<name>A0A2J6REF6_HYAVF</name>
<sequence>MAPPSTVRVPYKSSFISCPALAAQGRAFSSSRCFKNESKAASAGGTIPLGLFLWKRIQQLGVRTVMGLPGDTNLELLHYIGSTDMHWVGNSNELNAAYAADGYSRIKGCPGVILTTMGVGELSAINGIAGSFAENVKIIHVVAATGKAAQEKRVMIHHTLGDSPDHRIYAKMSSSVRVSHCYLDDEATAVAGIDRVIQECYVQSRPVYIYIPVDMVHKQVPESALSIPLSLARSSEKEAEDRATHAVLKAIYESKNPVVLVDSLILQFGLRPLVRSLLDQLQFPTFCPFMGKSVIEETKPYFHGTYNGKFSYPGIQEAVEEDSDLVIHFGPLPTDMNTGGFSAKIDPRKLLLVEETRVILRGEAFEGVYLASFLTRLSESLNISKVPEVKYLTLPGPPPPDKSEGKETQITHSHLWPRMGKFFRAHDIVFADGGTTHFGIIDADFPDITYVMQNHWASIGYALPGTFGGAMAKRDLMKSKTHGWNGVKGDGNGRVIFITGEGAMQLTVQEVGSMIREGLDVIIIIINNGGYSIERCVVHPEASYHDIATWNHKHMLDFFGAKDGAARTHQVRTKEELEKVLTRPDFENPKGVHVLEVFTDKMDFPWRLKAFGEAYREMKGK</sequence>
<dbReference type="InterPro" id="IPR012000">
    <property type="entry name" value="Thiamin_PyroP_enz_cen_dom"/>
</dbReference>
<evidence type="ECO:0000256" key="2">
    <source>
        <dbReference type="ARBA" id="ARBA00001964"/>
    </source>
</evidence>
<evidence type="ECO:0000256" key="4">
    <source>
        <dbReference type="ARBA" id="ARBA00013202"/>
    </source>
</evidence>
<dbReference type="EMBL" id="KZ613950">
    <property type="protein sequence ID" value="PMD36895.1"/>
    <property type="molecule type" value="Genomic_DNA"/>
</dbReference>
<feature type="binding site" evidence="12">
    <location>
        <position position="530"/>
    </location>
    <ligand>
        <name>Mg(2+)</name>
        <dbReference type="ChEBI" id="CHEBI:18420"/>
    </ligand>
</feature>
<dbReference type="OrthoDB" id="308383at2759"/>
<dbReference type="GO" id="GO:0000949">
    <property type="term" value="P:aromatic amino acid family catabolic process to alcohol via Ehrlich pathway"/>
    <property type="evidence" value="ECO:0007669"/>
    <property type="project" value="TreeGrafter"/>
</dbReference>
<evidence type="ECO:0000256" key="7">
    <source>
        <dbReference type="ARBA" id="ARBA00022793"/>
    </source>
</evidence>
<dbReference type="InterPro" id="IPR029035">
    <property type="entry name" value="DHS-like_NAD/FAD-binding_dom"/>
</dbReference>
<dbReference type="InterPro" id="IPR012001">
    <property type="entry name" value="Thiamin_PyroP_enz_TPP-bd_dom"/>
</dbReference>
<feature type="domain" description="Thiamine pyrophosphate enzyme TPP-binding" evidence="15">
    <location>
        <begin position="449"/>
        <end position="583"/>
    </location>
</feature>
<accession>A0A2J6REF6</accession>
<comment type="catalytic activity">
    <reaction evidence="1">
        <text>a 2-oxocarboxylate + H(+) = an aldehyde + CO2</text>
        <dbReference type="Rhea" id="RHEA:11628"/>
        <dbReference type="ChEBI" id="CHEBI:15378"/>
        <dbReference type="ChEBI" id="CHEBI:16526"/>
        <dbReference type="ChEBI" id="CHEBI:17478"/>
        <dbReference type="ChEBI" id="CHEBI:35179"/>
        <dbReference type="EC" id="4.1.1.1"/>
    </reaction>
</comment>
<feature type="binding site" evidence="11">
    <location>
        <position position="201"/>
    </location>
    <ligand>
        <name>pyruvate</name>
        <dbReference type="ChEBI" id="CHEBI:15361"/>
        <label>2</label>
        <note>allosteric activator</note>
    </ligand>
</feature>
<evidence type="ECO:0000259" key="16">
    <source>
        <dbReference type="Pfam" id="PF02776"/>
    </source>
</evidence>
<dbReference type="Gene3D" id="3.40.50.1220">
    <property type="entry name" value="TPP-binding domain"/>
    <property type="match status" value="1"/>
</dbReference>
<proteinExistence type="inferred from homology"/>
<evidence type="ECO:0000259" key="14">
    <source>
        <dbReference type="Pfam" id="PF00205"/>
    </source>
</evidence>
<feature type="binding site" evidence="11">
    <location>
        <position position="158"/>
    </location>
    <ligand>
        <name>pyruvate</name>
        <dbReference type="ChEBI" id="CHEBI:15361"/>
        <label>1</label>
        <note>substrate; ligand shared between two neighboring subunits</note>
    </ligand>
</feature>
<evidence type="ECO:0000256" key="9">
    <source>
        <dbReference type="ARBA" id="ARBA00023052"/>
    </source>
</evidence>
<dbReference type="FunFam" id="3.40.50.970:FF:000024">
    <property type="entry name" value="Pyruvate decarboxylase isozyme"/>
    <property type="match status" value="1"/>
</dbReference>
<feature type="domain" description="Thiamine pyrophosphate enzyme N-terminal TPP-binding" evidence="16">
    <location>
        <begin position="53"/>
        <end position="157"/>
    </location>
</feature>
<dbReference type="GO" id="GO:0004737">
    <property type="term" value="F:pyruvate decarboxylase activity"/>
    <property type="evidence" value="ECO:0007669"/>
    <property type="project" value="UniProtKB-EC"/>
</dbReference>
<reference evidence="17 18" key="1">
    <citation type="submission" date="2016-04" db="EMBL/GenBank/DDBJ databases">
        <title>A degradative enzymes factory behind the ericoid mycorrhizal symbiosis.</title>
        <authorList>
            <consortium name="DOE Joint Genome Institute"/>
            <person name="Martino E."/>
            <person name="Morin E."/>
            <person name="Grelet G."/>
            <person name="Kuo A."/>
            <person name="Kohler A."/>
            <person name="Daghino S."/>
            <person name="Barry K."/>
            <person name="Choi C."/>
            <person name="Cichocki N."/>
            <person name="Clum A."/>
            <person name="Copeland A."/>
            <person name="Hainaut M."/>
            <person name="Haridas S."/>
            <person name="Labutti K."/>
            <person name="Lindquist E."/>
            <person name="Lipzen A."/>
            <person name="Khouja H.-R."/>
            <person name="Murat C."/>
            <person name="Ohm R."/>
            <person name="Olson A."/>
            <person name="Spatafora J."/>
            <person name="Veneault-Fourrey C."/>
            <person name="Henrissat B."/>
            <person name="Grigoriev I."/>
            <person name="Martin F."/>
            <person name="Perotto S."/>
        </authorList>
    </citation>
    <scope>NUCLEOTIDE SEQUENCE [LARGE SCALE GENOMIC DNA]</scope>
    <source>
        <strain evidence="17 18">F</strain>
    </source>
</reference>
<feature type="domain" description="Thiamine pyrophosphate enzyme central" evidence="14">
    <location>
        <begin position="246"/>
        <end position="350"/>
    </location>
</feature>
<evidence type="ECO:0000256" key="11">
    <source>
        <dbReference type="PIRSR" id="PIRSR036565-1"/>
    </source>
</evidence>
<keyword evidence="17" id="KW-0670">Pyruvate</keyword>
<dbReference type="InterPro" id="IPR011766">
    <property type="entry name" value="TPP_enzyme_TPP-bd"/>
</dbReference>
<dbReference type="Pfam" id="PF00205">
    <property type="entry name" value="TPP_enzyme_M"/>
    <property type="match status" value="1"/>
</dbReference>
<evidence type="ECO:0000256" key="12">
    <source>
        <dbReference type="PIRSR" id="PIRSR036565-2"/>
    </source>
</evidence>
<comment type="cofactor">
    <cofactor evidence="12">
        <name>Mg(2+)</name>
        <dbReference type="ChEBI" id="CHEBI:18420"/>
    </cofactor>
    <text evidence="12">Binds 1 Mg(2+) per subunit.</text>
</comment>
<dbReference type="SUPFAM" id="SSF52467">
    <property type="entry name" value="DHS-like NAD/FAD-binding domain"/>
    <property type="match status" value="1"/>
</dbReference>
<evidence type="ECO:0000313" key="18">
    <source>
        <dbReference type="Proteomes" id="UP000235786"/>
    </source>
</evidence>
<keyword evidence="6 12" id="KW-0479">Metal-binding</keyword>
<evidence type="ECO:0000256" key="13">
    <source>
        <dbReference type="RuleBase" id="RU362132"/>
    </source>
</evidence>
<dbReference type="SUPFAM" id="SSF52518">
    <property type="entry name" value="Thiamin diphosphate-binding fold (THDP-binding)"/>
    <property type="match status" value="2"/>
</dbReference>
<evidence type="ECO:0000256" key="6">
    <source>
        <dbReference type="ARBA" id="ARBA00022723"/>
    </source>
</evidence>
<evidence type="ECO:0000256" key="1">
    <source>
        <dbReference type="ARBA" id="ARBA00001041"/>
    </source>
</evidence>
<keyword evidence="9 13" id="KW-0786">Thiamine pyrophosphate</keyword>
<protein>
    <recommendedName>
        <fullName evidence="5">Pyruvate decarboxylase</fullName>
        <ecNumber evidence="4">4.1.1.1</ecNumber>
    </recommendedName>
</protein>
<dbReference type="GO" id="GO:0005634">
    <property type="term" value="C:nucleus"/>
    <property type="evidence" value="ECO:0007669"/>
    <property type="project" value="TreeGrafter"/>
</dbReference>
<evidence type="ECO:0000256" key="3">
    <source>
        <dbReference type="ARBA" id="ARBA00007812"/>
    </source>
</evidence>
<dbReference type="GO" id="GO:0005829">
    <property type="term" value="C:cytosol"/>
    <property type="evidence" value="ECO:0007669"/>
    <property type="project" value="TreeGrafter"/>
</dbReference>
<dbReference type="FunFam" id="3.40.50.970:FF:000019">
    <property type="entry name" value="Pyruvate decarboxylase isozyme"/>
    <property type="match status" value="1"/>
</dbReference>
<evidence type="ECO:0000313" key="17">
    <source>
        <dbReference type="EMBL" id="PMD36895.1"/>
    </source>
</evidence>
<organism evidence="17 18">
    <name type="scientific">Hyaloscypha variabilis (strain UAMH 11265 / GT02V1 / F)</name>
    <name type="common">Meliniomyces variabilis</name>
    <dbReference type="NCBI Taxonomy" id="1149755"/>
    <lineage>
        <taxon>Eukaryota</taxon>
        <taxon>Fungi</taxon>
        <taxon>Dikarya</taxon>
        <taxon>Ascomycota</taxon>
        <taxon>Pezizomycotina</taxon>
        <taxon>Leotiomycetes</taxon>
        <taxon>Helotiales</taxon>
        <taxon>Hyaloscyphaceae</taxon>
        <taxon>Hyaloscypha</taxon>
        <taxon>Hyaloscypha variabilis</taxon>
    </lineage>
</organism>
<feature type="binding site" evidence="11">
    <location>
        <position position="534"/>
    </location>
    <ligand>
        <name>pyruvate</name>
        <dbReference type="ChEBI" id="CHEBI:15361"/>
        <label>1</label>
        <note>substrate; ligand shared between two neighboring subunits</note>
    </ligand>
</feature>
<dbReference type="GO" id="GO:0000287">
    <property type="term" value="F:magnesium ion binding"/>
    <property type="evidence" value="ECO:0007669"/>
    <property type="project" value="InterPro"/>
</dbReference>
<dbReference type="AlphaFoldDB" id="A0A2J6REF6"/>
<evidence type="ECO:0000256" key="8">
    <source>
        <dbReference type="ARBA" id="ARBA00022842"/>
    </source>
</evidence>
<evidence type="ECO:0000256" key="10">
    <source>
        <dbReference type="ARBA" id="ARBA00023239"/>
    </source>
</evidence>
<dbReference type="CDD" id="cd07038">
    <property type="entry name" value="TPP_PYR_PDC_IPDC_like"/>
    <property type="match status" value="1"/>
</dbReference>